<organism evidence="1">
    <name type="scientific">marine sediment metagenome</name>
    <dbReference type="NCBI Taxonomy" id="412755"/>
    <lineage>
        <taxon>unclassified sequences</taxon>
        <taxon>metagenomes</taxon>
        <taxon>ecological metagenomes</taxon>
    </lineage>
</organism>
<dbReference type="EMBL" id="BART01010208">
    <property type="protein sequence ID" value="GAG86506.1"/>
    <property type="molecule type" value="Genomic_DNA"/>
</dbReference>
<evidence type="ECO:0000313" key="1">
    <source>
        <dbReference type="EMBL" id="GAG86506.1"/>
    </source>
</evidence>
<sequence>MPFRRIFKKKIMEYLKVSEEDLERAEKLRIKQENEKLKRQAKVSDVEEQ</sequence>
<dbReference type="AlphaFoldDB" id="X1CQI7"/>
<comment type="caution">
    <text evidence="1">The sequence shown here is derived from an EMBL/GenBank/DDBJ whole genome shotgun (WGS) entry which is preliminary data.</text>
</comment>
<accession>X1CQI7</accession>
<name>X1CQI7_9ZZZZ</name>
<reference evidence="1" key="1">
    <citation type="journal article" date="2014" name="Front. Microbiol.">
        <title>High frequency of phylogenetically diverse reductive dehalogenase-homologous genes in deep subseafloor sedimentary metagenomes.</title>
        <authorList>
            <person name="Kawai M."/>
            <person name="Futagami T."/>
            <person name="Toyoda A."/>
            <person name="Takaki Y."/>
            <person name="Nishi S."/>
            <person name="Hori S."/>
            <person name="Arai W."/>
            <person name="Tsubouchi T."/>
            <person name="Morono Y."/>
            <person name="Uchiyama I."/>
            <person name="Ito T."/>
            <person name="Fujiyama A."/>
            <person name="Inagaki F."/>
            <person name="Takami H."/>
        </authorList>
    </citation>
    <scope>NUCLEOTIDE SEQUENCE</scope>
    <source>
        <strain evidence="1">Expedition CK06-06</strain>
    </source>
</reference>
<gene>
    <name evidence="1" type="ORF">S01H4_22317</name>
</gene>
<proteinExistence type="predicted"/>
<protein>
    <submittedName>
        <fullName evidence="1">Uncharacterized protein</fullName>
    </submittedName>
</protein>